<comment type="caution">
    <text evidence="1">The sequence shown here is derived from an EMBL/GenBank/DDBJ whole genome shotgun (WGS) entry which is preliminary data.</text>
</comment>
<dbReference type="EMBL" id="JAAAJB010000001">
    <property type="protein sequence ID" value="KAG0270661.1"/>
    <property type="molecule type" value="Genomic_DNA"/>
</dbReference>
<dbReference type="Proteomes" id="UP000807716">
    <property type="component" value="Unassembled WGS sequence"/>
</dbReference>
<accession>A0A9P6QPK3</accession>
<dbReference type="AlphaFoldDB" id="A0A9P6QPK3"/>
<name>A0A9P6QPK3_9FUNG</name>
<gene>
    <name evidence="1" type="ORF">DFQ27_000011</name>
</gene>
<protein>
    <submittedName>
        <fullName evidence="1">Uncharacterized protein</fullName>
    </submittedName>
</protein>
<evidence type="ECO:0000313" key="2">
    <source>
        <dbReference type="Proteomes" id="UP000807716"/>
    </source>
</evidence>
<keyword evidence="2" id="KW-1185">Reference proteome</keyword>
<proteinExistence type="predicted"/>
<organism evidence="1 2">
    <name type="scientific">Actinomortierella ambigua</name>
    <dbReference type="NCBI Taxonomy" id="1343610"/>
    <lineage>
        <taxon>Eukaryota</taxon>
        <taxon>Fungi</taxon>
        <taxon>Fungi incertae sedis</taxon>
        <taxon>Mucoromycota</taxon>
        <taxon>Mortierellomycotina</taxon>
        <taxon>Mortierellomycetes</taxon>
        <taxon>Mortierellales</taxon>
        <taxon>Mortierellaceae</taxon>
        <taxon>Actinomortierella</taxon>
    </lineage>
</organism>
<dbReference type="OrthoDB" id="2444110at2759"/>
<sequence>MAVQMLVEHHHQTLQDVDIEVARYDEGSIIELLSRCPRLLYLRFVVEGVGVDVRHAIARPWACMKLKKLKVGFSLDEKCQNEELLNMASEEKEAVGGPGREEHGKALTVFMMRLGQLTQLRKVNLYPLGYFGESYSSGALPLSMANGFAHLDQWTRLEKLNFGPCPLGIPELQFMRQHWTSLKTLPSAHLLSEERRWLSSTKLPHPFVL</sequence>
<reference evidence="1" key="1">
    <citation type="journal article" date="2020" name="Fungal Divers.">
        <title>Resolving the Mortierellaceae phylogeny through synthesis of multi-gene phylogenetics and phylogenomics.</title>
        <authorList>
            <person name="Vandepol N."/>
            <person name="Liber J."/>
            <person name="Desiro A."/>
            <person name="Na H."/>
            <person name="Kennedy M."/>
            <person name="Barry K."/>
            <person name="Grigoriev I.V."/>
            <person name="Miller A.N."/>
            <person name="O'Donnell K."/>
            <person name="Stajich J.E."/>
            <person name="Bonito G."/>
        </authorList>
    </citation>
    <scope>NUCLEOTIDE SEQUENCE</scope>
    <source>
        <strain evidence="1">BC1065</strain>
    </source>
</reference>
<evidence type="ECO:0000313" key="1">
    <source>
        <dbReference type="EMBL" id="KAG0270661.1"/>
    </source>
</evidence>